<comment type="subcellular location">
    <subcellularLocation>
        <location evidence="1 3 4">Nucleus</location>
    </subcellularLocation>
</comment>
<dbReference type="GO" id="GO:0000981">
    <property type="term" value="F:DNA-binding transcription factor activity, RNA polymerase II-specific"/>
    <property type="evidence" value="ECO:0007669"/>
    <property type="project" value="TreeGrafter"/>
</dbReference>
<evidence type="ECO:0000256" key="5">
    <source>
        <dbReference type="SAM" id="MobiDB-lite"/>
    </source>
</evidence>
<feature type="region of interest" description="Disordered" evidence="5">
    <location>
        <begin position="138"/>
        <end position="169"/>
    </location>
</feature>
<dbReference type="PROSITE" id="PS50071">
    <property type="entry name" value="HOMEOBOX_2"/>
    <property type="match status" value="1"/>
</dbReference>
<dbReference type="PANTHER" id="PTHR45874">
    <property type="entry name" value="HOMEOBOX PROTEIN ABDOMINAL-B"/>
    <property type="match status" value="1"/>
</dbReference>
<evidence type="ECO:0000259" key="6">
    <source>
        <dbReference type="PROSITE" id="PS50071"/>
    </source>
</evidence>
<evidence type="ECO:0000313" key="7">
    <source>
        <dbReference type="EMBL" id="ROT74404.1"/>
    </source>
</evidence>
<dbReference type="Pfam" id="PF00046">
    <property type="entry name" value="Homeodomain"/>
    <property type="match status" value="1"/>
</dbReference>
<dbReference type="EMBL" id="QCYY01001901">
    <property type="protein sequence ID" value="ROT74404.1"/>
    <property type="molecule type" value="Genomic_DNA"/>
</dbReference>
<dbReference type="AlphaFoldDB" id="A0A423TD26"/>
<proteinExistence type="inferred from homology"/>
<protein>
    <submittedName>
        <fullName evidence="7">Abdominal-B</fullName>
    </submittedName>
</protein>
<keyword evidence="3 4" id="KW-0539">Nucleus</keyword>
<comment type="similarity">
    <text evidence="2">Belongs to the Abd-B homeobox family.</text>
</comment>
<keyword evidence="3 4" id="KW-0238">DNA-binding</keyword>
<dbReference type="InterPro" id="IPR001356">
    <property type="entry name" value="HD"/>
</dbReference>
<evidence type="ECO:0000256" key="4">
    <source>
        <dbReference type="RuleBase" id="RU000682"/>
    </source>
</evidence>
<dbReference type="InterPro" id="IPR046333">
    <property type="entry name" value="HXA10/ABDB-like"/>
</dbReference>
<keyword evidence="3 4" id="KW-0371">Homeobox</keyword>
<dbReference type="PANTHER" id="PTHR45874:SF4">
    <property type="entry name" value="HOMEOBOX PROTEIN ABDOMINAL-B"/>
    <property type="match status" value="1"/>
</dbReference>
<dbReference type="Gene3D" id="1.10.10.60">
    <property type="entry name" value="Homeodomain-like"/>
    <property type="match status" value="1"/>
</dbReference>
<gene>
    <name evidence="7" type="ORF">C7M84_007094</name>
</gene>
<evidence type="ECO:0000256" key="2">
    <source>
        <dbReference type="ARBA" id="ARBA00006317"/>
    </source>
</evidence>
<evidence type="ECO:0000313" key="8">
    <source>
        <dbReference type="Proteomes" id="UP000283509"/>
    </source>
</evidence>
<name>A0A423TD26_PENVA</name>
<evidence type="ECO:0000256" key="3">
    <source>
        <dbReference type="PROSITE-ProRule" id="PRU00108"/>
    </source>
</evidence>
<feature type="DNA-binding region" description="Homeobox" evidence="3">
    <location>
        <begin position="20"/>
        <end position="64"/>
    </location>
</feature>
<dbReference type="SUPFAM" id="SSF46689">
    <property type="entry name" value="Homeodomain-like"/>
    <property type="match status" value="1"/>
</dbReference>
<dbReference type="OrthoDB" id="6159439at2759"/>
<dbReference type="Proteomes" id="UP000283509">
    <property type="component" value="Unassembled WGS sequence"/>
</dbReference>
<comment type="caution">
    <text evidence="7">The sequence shown here is derived from an EMBL/GenBank/DDBJ whole genome shotgun (WGS) entry which is preliminary data.</text>
</comment>
<accession>A0A423TD26</accession>
<dbReference type="InterPro" id="IPR009057">
    <property type="entry name" value="Homeodomain-like_sf"/>
</dbReference>
<dbReference type="SMART" id="SM00389">
    <property type="entry name" value="HOX"/>
    <property type="match status" value="1"/>
</dbReference>
<organism evidence="7 8">
    <name type="scientific">Penaeus vannamei</name>
    <name type="common">Whiteleg shrimp</name>
    <name type="synonym">Litopenaeus vannamei</name>
    <dbReference type="NCBI Taxonomy" id="6689"/>
    <lineage>
        <taxon>Eukaryota</taxon>
        <taxon>Metazoa</taxon>
        <taxon>Ecdysozoa</taxon>
        <taxon>Arthropoda</taxon>
        <taxon>Crustacea</taxon>
        <taxon>Multicrustacea</taxon>
        <taxon>Malacostraca</taxon>
        <taxon>Eumalacostraca</taxon>
        <taxon>Eucarida</taxon>
        <taxon>Decapoda</taxon>
        <taxon>Dendrobranchiata</taxon>
        <taxon>Penaeoidea</taxon>
        <taxon>Penaeidae</taxon>
        <taxon>Penaeus</taxon>
    </lineage>
</organism>
<keyword evidence="8" id="KW-1185">Reference proteome</keyword>
<dbReference type="GO" id="GO:0000978">
    <property type="term" value="F:RNA polymerase II cis-regulatory region sequence-specific DNA binding"/>
    <property type="evidence" value="ECO:0007669"/>
    <property type="project" value="TreeGrafter"/>
</dbReference>
<dbReference type="CDD" id="cd00086">
    <property type="entry name" value="homeodomain"/>
    <property type="match status" value="1"/>
</dbReference>
<dbReference type="STRING" id="6689.A0A423TD26"/>
<feature type="domain" description="Homeobox" evidence="6">
    <location>
        <begin position="18"/>
        <end position="63"/>
    </location>
</feature>
<reference evidence="7 8" key="1">
    <citation type="submission" date="2018-04" db="EMBL/GenBank/DDBJ databases">
        <authorList>
            <person name="Zhang X."/>
            <person name="Yuan J."/>
            <person name="Li F."/>
            <person name="Xiang J."/>
        </authorList>
    </citation>
    <scope>NUCLEOTIDE SEQUENCE [LARGE SCALE GENOMIC DNA]</scope>
    <source>
        <tissue evidence="7">Muscle</tissue>
    </source>
</reference>
<evidence type="ECO:0000256" key="1">
    <source>
        <dbReference type="ARBA" id="ARBA00004123"/>
    </source>
</evidence>
<reference evidence="7 8" key="2">
    <citation type="submission" date="2019-01" db="EMBL/GenBank/DDBJ databases">
        <title>The decoding of complex shrimp genome reveals the adaptation for benthos swimmer, frequently molting mechanism and breeding impact on genome.</title>
        <authorList>
            <person name="Sun Y."/>
            <person name="Gao Y."/>
            <person name="Yu Y."/>
        </authorList>
    </citation>
    <scope>NUCLEOTIDE SEQUENCE [LARGE SCALE GENOMIC DNA]</scope>
    <source>
        <tissue evidence="7">Muscle</tissue>
    </source>
</reference>
<sequence>MFFSVRAGLQPAGVDGNMTVRKKRKPYSKFQTLELEKEFLYNAYVSKQKRWELARNLNLTERQPNTPRLQTASSLDKCRVPVTPLPLACLPLPAPGRPRCHPHHLVGYVGPSQGSVWASSAWPGWPGWPRLRRVDPLGPEVVSTGGVPSDSVLTLAKTRRSEDGAPPDL</sequence>
<dbReference type="GO" id="GO:0005634">
    <property type="term" value="C:nucleus"/>
    <property type="evidence" value="ECO:0007669"/>
    <property type="project" value="UniProtKB-SubCell"/>
</dbReference>